<dbReference type="InterPro" id="IPR001750">
    <property type="entry name" value="ND/Mrp_TM"/>
</dbReference>
<name>A0A346XY48_9ACTN</name>
<feature type="transmembrane region" description="Helical" evidence="6">
    <location>
        <begin position="474"/>
        <end position="495"/>
    </location>
</feature>
<dbReference type="InterPro" id="IPR003945">
    <property type="entry name" value="NU5C-like"/>
</dbReference>
<keyword evidence="3 6" id="KW-1133">Transmembrane helix</keyword>
<accession>A0A346XY48</accession>
<reference evidence="8 9" key="1">
    <citation type="submission" date="2018-09" db="EMBL/GenBank/DDBJ databases">
        <title>Complete genome sequence of Euzebya sp. DY32-46 isolated from seawater of Pacific Ocean.</title>
        <authorList>
            <person name="Xu L."/>
            <person name="Wu Y.-H."/>
            <person name="Xu X.-W."/>
        </authorList>
    </citation>
    <scope>NUCLEOTIDE SEQUENCE [LARGE SCALE GENOMIC DNA]</scope>
    <source>
        <strain evidence="8 9">DY32-46</strain>
    </source>
</reference>
<evidence type="ECO:0000313" key="8">
    <source>
        <dbReference type="EMBL" id="AXV07145.1"/>
    </source>
</evidence>
<evidence type="ECO:0000256" key="4">
    <source>
        <dbReference type="ARBA" id="ARBA00023136"/>
    </source>
</evidence>
<feature type="transmembrane region" description="Helical" evidence="6">
    <location>
        <begin position="221"/>
        <end position="248"/>
    </location>
</feature>
<dbReference type="AlphaFoldDB" id="A0A346XY48"/>
<evidence type="ECO:0000256" key="3">
    <source>
        <dbReference type="ARBA" id="ARBA00022989"/>
    </source>
</evidence>
<dbReference type="GO" id="GO:0016020">
    <property type="term" value="C:membrane"/>
    <property type="evidence" value="ECO:0007669"/>
    <property type="project" value="UniProtKB-SubCell"/>
</dbReference>
<organism evidence="8 9">
    <name type="scientific">Euzebya pacifica</name>
    <dbReference type="NCBI Taxonomy" id="1608957"/>
    <lineage>
        <taxon>Bacteria</taxon>
        <taxon>Bacillati</taxon>
        <taxon>Actinomycetota</taxon>
        <taxon>Nitriliruptoria</taxon>
        <taxon>Euzebyales</taxon>
    </lineage>
</organism>
<dbReference type="PANTHER" id="PTHR42829:SF2">
    <property type="entry name" value="NADH-UBIQUINONE OXIDOREDUCTASE CHAIN 5"/>
    <property type="match status" value="1"/>
</dbReference>
<keyword evidence="4 6" id="KW-0472">Membrane</keyword>
<feature type="transmembrane region" description="Helical" evidence="6">
    <location>
        <begin position="355"/>
        <end position="374"/>
    </location>
</feature>
<feature type="transmembrane region" description="Helical" evidence="6">
    <location>
        <begin position="650"/>
        <end position="666"/>
    </location>
</feature>
<keyword evidence="8" id="KW-0830">Ubiquinone</keyword>
<sequence length="668" mass="66984">MIAAAILLPVLGGAVLWPLGVRIAPRRRRGALGAAAVGLLAASLTAAAVAAVTDGRLDVVWSAQLSLTFTADGVAGIVAVLVPAVAIVVTAYASVHEDVGGLPRLLGLMVAFTGAMQLVVLAADLLALTIGWELVAVCSWALIGSAWNSRDAVGKAAHAFNATRVGSIGLIVAAGAAFATTGSFAYDAIGDVPRPMLDVVAGGVLLAAMSKSAQLPFSPWLFSAMAGPTSVSALLHSATMVAAGAYALIVLGPSLATVGWFGPVVTAVGLATALIGGVVALGEVHGKRILAASTAAQYGLMFTAVGVGAPGAAVAHLAAHALLKSQLFLAIGVGMSATGTGDVRRWRLGGRMPTVAVAAAVGALALAAAPPLGAAWTKEQIVAATVTAGPVMGVLAFLAGLLSAVYALRLHLLAFGRDRAASVTHHAGPHPHRVEVVVIVLLAVASAALGVLWLPGARAVVERLVGSPIEAGHLWELALAVGLVILGAAVAVWAVRRDGDVLPHRLADAAAGWFGATTAAQRLVVTPVLASAAAAARFDDAVLDLPARLVGRAAGALTSALPRFDDRVVDGAVRTVVAAARAASRGVTRTLELGVDGIVSAIAAATTWIGDISRMGDDRGVDGAVEAIAERIGTAGTQARRVQTGLAHHYYVIAVIGLVVLIGALLDT</sequence>
<feature type="domain" description="NADH:quinone oxidoreductase/Mrp antiporter transmembrane" evidence="7">
    <location>
        <begin position="122"/>
        <end position="401"/>
    </location>
</feature>
<dbReference type="GO" id="GO:0042773">
    <property type="term" value="P:ATP synthesis coupled electron transport"/>
    <property type="evidence" value="ECO:0007669"/>
    <property type="project" value="InterPro"/>
</dbReference>
<feature type="transmembrane region" description="Helical" evidence="6">
    <location>
        <begin position="105"/>
        <end position="123"/>
    </location>
</feature>
<feature type="transmembrane region" description="Helical" evidence="6">
    <location>
        <begin position="394"/>
        <end position="415"/>
    </location>
</feature>
<evidence type="ECO:0000256" key="2">
    <source>
        <dbReference type="ARBA" id="ARBA00022692"/>
    </source>
</evidence>
<dbReference type="Proteomes" id="UP000264006">
    <property type="component" value="Chromosome"/>
</dbReference>
<feature type="transmembrane region" description="Helical" evidence="6">
    <location>
        <begin position="436"/>
        <end position="454"/>
    </location>
</feature>
<feature type="transmembrane region" description="Helical" evidence="6">
    <location>
        <begin position="260"/>
        <end position="284"/>
    </location>
</feature>
<dbReference type="GO" id="GO:0008137">
    <property type="term" value="F:NADH dehydrogenase (ubiquinone) activity"/>
    <property type="evidence" value="ECO:0007669"/>
    <property type="project" value="InterPro"/>
</dbReference>
<dbReference type="PRINTS" id="PR01434">
    <property type="entry name" value="NADHDHGNASE5"/>
</dbReference>
<dbReference type="KEGG" id="euz:DVS28_a2464"/>
<dbReference type="Gene3D" id="1.20.5.2700">
    <property type="match status" value="1"/>
</dbReference>
<protein>
    <submittedName>
        <fullName evidence="8">NADH-ubiquinone oxidoreductase chain L</fullName>
    </submittedName>
</protein>
<dbReference type="EMBL" id="CP031165">
    <property type="protein sequence ID" value="AXV07145.1"/>
    <property type="molecule type" value="Genomic_DNA"/>
</dbReference>
<feature type="transmembrane region" description="Helical" evidence="6">
    <location>
        <begin position="168"/>
        <end position="186"/>
    </location>
</feature>
<evidence type="ECO:0000256" key="6">
    <source>
        <dbReference type="SAM" id="Phobius"/>
    </source>
</evidence>
<keyword evidence="2 5" id="KW-0812">Transmembrane</keyword>
<comment type="subcellular location">
    <subcellularLocation>
        <location evidence="1">Endomembrane system</location>
        <topology evidence="1">Multi-pass membrane protein</topology>
    </subcellularLocation>
    <subcellularLocation>
        <location evidence="5">Membrane</location>
        <topology evidence="5">Multi-pass membrane protein</topology>
    </subcellularLocation>
</comment>
<dbReference type="PANTHER" id="PTHR42829">
    <property type="entry name" value="NADH-UBIQUINONE OXIDOREDUCTASE CHAIN 5"/>
    <property type="match status" value="1"/>
</dbReference>
<proteinExistence type="predicted"/>
<evidence type="ECO:0000259" key="7">
    <source>
        <dbReference type="Pfam" id="PF00361"/>
    </source>
</evidence>
<dbReference type="OrthoDB" id="9811798at2"/>
<evidence type="ECO:0000256" key="5">
    <source>
        <dbReference type="RuleBase" id="RU000320"/>
    </source>
</evidence>
<feature type="transmembrane region" description="Helical" evidence="6">
    <location>
        <begin position="31"/>
        <end position="53"/>
    </location>
</feature>
<keyword evidence="9" id="KW-1185">Reference proteome</keyword>
<feature type="transmembrane region" description="Helical" evidence="6">
    <location>
        <begin position="296"/>
        <end position="319"/>
    </location>
</feature>
<dbReference type="GO" id="GO:0003954">
    <property type="term" value="F:NADH dehydrogenase activity"/>
    <property type="evidence" value="ECO:0007669"/>
    <property type="project" value="TreeGrafter"/>
</dbReference>
<dbReference type="GO" id="GO:0012505">
    <property type="term" value="C:endomembrane system"/>
    <property type="evidence" value="ECO:0007669"/>
    <property type="project" value="UniProtKB-SubCell"/>
</dbReference>
<feature type="transmembrane region" description="Helical" evidence="6">
    <location>
        <begin position="129"/>
        <end position="147"/>
    </location>
</feature>
<evidence type="ECO:0000313" key="9">
    <source>
        <dbReference type="Proteomes" id="UP000264006"/>
    </source>
</evidence>
<feature type="transmembrane region" description="Helical" evidence="6">
    <location>
        <begin position="73"/>
        <end position="93"/>
    </location>
</feature>
<feature type="transmembrane region" description="Helical" evidence="6">
    <location>
        <begin position="6"/>
        <end position="24"/>
    </location>
</feature>
<evidence type="ECO:0000256" key="1">
    <source>
        <dbReference type="ARBA" id="ARBA00004127"/>
    </source>
</evidence>
<gene>
    <name evidence="8" type="ORF">DVS28_a2464</name>
</gene>
<dbReference type="RefSeq" id="WP_114591690.1">
    <property type="nucleotide sequence ID" value="NZ_CP031165.1"/>
</dbReference>
<dbReference type="GO" id="GO:0015990">
    <property type="term" value="P:electron transport coupled proton transport"/>
    <property type="evidence" value="ECO:0007669"/>
    <property type="project" value="TreeGrafter"/>
</dbReference>
<dbReference type="Pfam" id="PF00361">
    <property type="entry name" value="Proton_antipo_M"/>
    <property type="match status" value="1"/>
</dbReference>